<dbReference type="AlphaFoldDB" id="A0A371X8Q4"/>
<dbReference type="SUPFAM" id="SSF142338">
    <property type="entry name" value="CofD-like"/>
    <property type="match status" value="1"/>
</dbReference>
<dbReference type="Proteomes" id="UP000262379">
    <property type="component" value="Unassembled WGS sequence"/>
</dbReference>
<proteinExistence type="predicted"/>
<dbReference type="PANTHER" id="PTHR30135">
    <property type="entry name" value="UNCHARACTERIZED PROTEIN YVCK-RELATED"/>
    <property type="match status" value="1"/>
</dbReference>
<dbReference type="RefSeq" id="WP_116625219.1">
    <property type="nucleotide sequence ID" value="NZ_QURN01000015.1"/>
</dbReference>
<gene>
    <name evidence="2" type="ORF">DY251_17670</name>
</gene>
<dbReference type="EMBL" id="QURN01000015">
    <property type="protein sequence ID" value="RFC65608.1"/>
    <property type="molecule type" value="Genomic_DNA"/>
</dbReference>
<dbReference type="InterPro" id="IPR038136">
    <property type="entry name" value="CofD-like_dom_sf"/>
</dbReference>
<dbReference type="CDD" id="cd07187">
    <property type="entry name" value="YvcK_like"/>
    <property type="match status" value="1"/>
</dbReference>
<dbReference type="Gene3D" id="3.40.50.10680">
    <property type="entry name" value="CofD-like domains"/>
    <property type="match status" value="1"/>
</dbReference>
<protein>
    <submittedName>
        <fullName evidence="2">YvcK family protein</fullName>
    </submittedName>
</protein>
<name>A0A371X8Q4_9HYPH</name>
<dbReference type="PANTHER" id="PTHR30135:SF3">
    <property type="entry name" value="GLUCONEOGENESIS FACTOR-RELATED"/>
    <property type="match status" value="1"/>
</dbReference>
<evidence type="ECO:0000313" key="3">
    <source>
        <dbReference type="Proteomes" id="UP000262379"/>
    </source>
</evidence>
<keyword evidence="3" id="KW-1185">Reference proteome</keyword>
<comment type="caution">
    <text evidence="2">The sequence shown here is derived from an EMBL/GenBank/DDBJ whole genome shotgun (WGS) entry which is preliminary data.</text>
</comment>
<keyword evidence="1" id="KW-0963">Cytoplasm</keyword>
<accession>A0A371X8Q4</accession>
<dbReference type="Pfam" id="PF01933">
    <property type="entry name" value="CofD"/>
    <property type="match status" value="1"/>
</dbReference>
<evidence type="ECO:0000313" key="2">
    <source>
        <dbReference type="EMBL" id="RFC65608.1"/>
    </source>
</evidence>
<dbReference type="InterPro" id="IPR002882">
    <property type="entry name" value="CofD"/>
</dbReference>
<dbReference type="InterPro" id="IPR010119">
    <property type="entry name" value="Gluconeogen_factor"/>
</dbReference>
<dbReference type="GO" id="GO:0043743">
    <property type="term" value="F:LPPG:FO 2-phospho-L-lactate transferase activity"/>
    <property type="evidence" value="ECO:0007669"/>
    <property type="project" value="InterPro"/>
</dbReference>
<evidence type="ECO:0000256" key="1">
    <source>
        <dbReference type="ARBA" id="ARBA00022490"/>
    </source>
</evidence>
<organism evidence="2 3">
    <name type="scientific">Mesorhizobium denitrificans</name>
    <dbReference type="NCBI Taxonomy" id="2294114"/>
    <lineage>
        <taxon>Bacteria</taxon>
        <taxon>Pseudomonadati</taxon>
        <taxon>Pseudomonadota</taxon>
        <taxon>Alphaproteobacteria</taxon>
        <taxon>Hyphomicrobiales</taxon>
        <taxon>Phyllobacteriaceae</taxon>
        <taxon>Mesorhizobium</taxon>
    </lineage>
</organism>
<reference evidence="3" key="1">
    <citation type="submission" date="2018-08" db="EMBL/GenBank/DDBJ databases">
        <authorList>
            <person name="Im W.T."/>
        </authorList>
    </citation>
    <scope>NUCLEOTIDE SEQUENCE [LARGE SCALE GENOMIC DNA]</scope>
    <source>
        <strain evidence="3">LA-28</strain>
    </source>
</reference>
<sequence>MSENAPRIVLFSGGTACRSTNIALSHRGASLTRIVPAWDSGGSSKVIRETFRMLPVGDIRQALMTMAHGEGKAGDVVKIFNARLSRALGQGEAAEEFRFFASGDHPLLQRMDAAQADTILHYLDLFGSAIPAGFDFGNGSVGNFILTGAYLAHDNDINAAILEFRRLLGINGHVWPSSIQPDVELSARLGSGHEVFGQHVVTSLDAEEAALGITDIALASRSVGMVRANPLILGAIARADAIVFGPGSFYSSILPHLLVQGVAQALASNTSAYRIFIGNILECAETRDTNLAGLVGVFEEHFRRATGTSAPFLTHILANRELFPFAKTVGRFRYLREGRIEALGGELGAQIILSEFEDAWNRGQHDGEEVASTILRII</sequence>